<dbReference type="GO" id="GO:0006508">
    <property type="term" value="P:proteolysis"/>
    <property type="evidence" value="ECO:0007669"/>
    <property type="project" value="UniProtKB-KW"/>
</dbReference>
<dbReference type="InterPro" id="IPR012337">
    <property type="entry name" value="RNaseH-like_sf"/>
</dbReference>
<keyword evidence="5" id="KW-0863">Zinc-finger</keyword>
<evidence type="ECO:0000256" key="2">
    <source>
        <dbReference type="ARBA" id="ARBA00022723"/>
    </source>
</evidence>
<feature type="region of interest" description="Disordered" evidence="6">
    <location>
        <begin position="671"/>
        <end position="715"/>
    </location>
</feature>
<keyword evidence="5" id="KW-0862">Zinc</keyword>
<dbReference type="Pfam" id="PF07727">
    <property type="entry name" value="RVT_2"/>
    <property type="match status" value="1"/>
</dbReference>
<feature type="compositionally biased region" description="Basic and acidic residues" evidence="6">
    <location>
        <begin position="138"/>
        <end position="154"/>
    </location>
</feature>
<keyword evidence="4" id="KW-0378">Hydrolase</keyword>
<dbReference type="InterPro" id="IPR043502">
    <property type="entry name" value="DNA/RNA_pol_sf"/>
</dbReference>
<dbReference type="InterPro" id="IPR039537">
    <property type="entry name" value="Retrotran_Ty1/copia-like"/>
</dbReference>
<evidence type="ECO:0000259" key="8">
    <source>
        <dbReference type="PROSITE" id="PS50994"/>
    </source>
</evidence>
<keyword evidence="2" id="KW-0479">Metal-binding</keyword>
<feature type="compositionally biased region" description="Low complexity" evidence="6">
    <location>
        <begin position="695"/>
        <end position="712"/>
    </location>
</feature>
<dbReference type="PROSITE" id="PS50994">
    <property type="entry name" value="INTEGRASE"/>
    <property type="match status" value="1"/>
</dbReference>
<evidence type="ECO:0000313" key="10">
    <source>
        <dbReference type="Proteomes" id="UP000288805"/>
    </source>
</evidence>
<dbReference type="InterPro" id="IPR036875">
    <property type="entry name" value="Znf_CCHC_sf"/>
</dbReference>
<sequence>MRASKAKEAWDILQQEFQGDKRTRSVKLQALRRELENMKMKENETLNEFSSKFMELVNQMKSYGEEISDKRIVEKLLISLPSKFDPIVAVIEETKDLSLLSAQELFGSLKTYEQRLLRHSEKSVESAFQSKISLNSRNVERKPISNENRSDSSRGGRTGRGRARGRDGRGRGRFSYGRKFTNEEGSSFSKCNICKRSSHVEKDCWFKGKPQCFNCKKFGHVKKDCRFKNNQQASCAEEKEADENMFYACQSVAEQKNNVWFLDSGCTNHMTGNKNIFLDMDTTINSQVKMGNGDLVNVKGKGTVGIQIKVGTKYIRDVLLVPALEQNLLSVGQLVEHGYKLHFENNECTIYDKEQRRNLVKKIKMEKNRSFPIVFKYVENVALRMEDVEEAWLWHRRFGHLNFNSLKMLCQRKMVQGLPNTIEEKNEVCDGCALGKHHRQSFPKGVAWRAKKNDLGVLHEAKSEVFSIFKKFKSFVEKQSGCYIKTLRSDRGMEYTSSQFGNFCEDEGVERQLTVAYTPQQNGVVERKNQTVMEMAKAMLYEKGLPKIFWAEAVNTAVYLLNRCPTKALLNKTPIEAWSGRKPSVRHFKVFGCLCYSQVPKQRRSKLDETSEKCIFMGYSSQSKGYRLYNLKTSKLIISRDVIFDEKVAWNWEEGKILKKTILVDELQTKAPVETGNGSTSTSSPQESPRSVPLSPSIESPTSNSSSPSSTPRKMRSLTDVYERCNLCIVEPQSFEEAIKDEDWRKAMEKEIDVIEKNETWQLVEKPKDKEIIGVKWIFRVKYHSDGRVQRLKARLVAKGYSQQPGIDFHETFAPVARLDTIRTIIAVAAQKGFVVDGEENKVYKLKKALYGLKQAPRAWYTQIDSYFIENGFIRSKSEPTLYVKSKDNSQILIVALYVDDLIFTGNDEKMSIKKKMVCLFVKRGKKMVDETHFRSLVGNLLYLTATRPDIMFAASLLSRFMHYPSHLHLGAAKRVLRYLQGTVELGIKYFRNIEVKLIGHCDSDWGGCIDDMKSTSGYAFSLGSGVISWVSKKQGSVAQSSAEAEYISASLATSQAIWLRRILEDIKEKQNEATYLLCDNKSAIAIAKNYVFHSRTRHIAVKYHFIKEVISDGEVQLMYCKSEEQVADIFTKALPLEKLVHFRKLLGVEELTLGGRM</sequence>
<dbReference type="InterPro" id="IPR001584">
    <property type="entry name" value="Integrase_cat-core"/>
</dbReference>
<evidence type="ECO:0000256" key="4">
    <source>
        <dbReference type="ARBA" id="ARBA00022801"/>
    </source>
</evidence>
<dbReference type="SUPFAM" id="SSF53098">
    <property type="entry name" value="Ribonuclease H-like"/>
    <property type="match status" value="1"/>
</dbReference>
<dbReference type="GO" id="GO:0003676">
    <property type="term" value="F:nucleic acid binding"/>
    <property type="evidence" value="ECO:0007669"/>
    <property type="project" value="InterPro"/>
</dbReference>
<keyword evidence="1" id="KW-0645">Protease</keyword>
<dbReference type="GO" id="GO:0004190">
    <property type="term" value="F:aspartic-type endopeptidase activity"/>
    <property type="evidence" value="ECO:0007669"/>
    <property type="project" value="UniProtKB-KW"/>
</dbReference>
<dbReference type="AlphaFoldDB" id="A0A438CNJ5"/>
<dbReference type="InterPro" id="IPR036397">
    <property type="entry name" value="RNaseH_sf"/>
</dbReference>
<feature type="region of interest" description="Disordered" evidence="6">
    <location>
        <begin position="138"/>
        <end position="178"/>
    </location>
</feature>
<reference evidence="9 10" key="1">
    <citation type="journal article" date="2018" name="PLoS Genet.">
        <title>Population sequencing reveals clonal diversity and ancestral inbreeding in the grapevine cultivar Chardonnay.</title>
        <authorList>
            <person name="Roach M.J."/>
            <person name="Johnson D.L."/>
            <person name="Bohlmann J."/>
            <person name="van Vuuren H.J."/>
            <person name="Jones S.J."/>
            <person name="Pretorius I.S."/>
            <person name="Schmidt S.A."/>
            <person name="Borneman A.R."/>
        </authorList>
    </citation>
    <scope>NUCLEOTIDE SEQUENCE [LARGE SCALE GENOMIC DNA]</scope>
    <source>
        <strain evidence="10">cv. Chardonnay</strain>
        <tissue evidence="9">Leaf</tissue>
    </source>
</reference>
<dbReference type="InterPro" id="IPR025724">
    <property type="entry name" value="GAG-pre-integrase_dom"/>
</dbReference>
<dbReference type="SUPFAM" id="SSF57756">
    <property type="entry name" value="Retrovirus zinc finger-like domains"/>
    <property type="match status" value="1"/>
</dbReference>
<evidence type="ECO:0000256" key="6">
    <source>
        <dbReference type="SAM" id="MobiDB-lite"/>
    </source>
</evidence>
<dbReference type="Pfam" id="PF22936">
    <property type="entry name" value="Pol_BBD"/>
    <property type="match status" value="1"/>
</dbReference>
<proteinExistence type="predicted"/>
<protein>
    <submittedName>
        <fullName evidence="9">Retrovirus-related Pol polyprotein from transposon TNT 1-94</fullName>
    </submittedName>
</protein>
<dbReference type="CDD" id="cd09272">
    <property type="entry name" value="RNase_HI_RT_Ty1"/>
    <property type="match status" value="1"/>
</dbReference>
<organism evidence="9 10">
    <name type="scientific">Vitis vinifera</name>
    <name type="common">Grape</name>
    <dbReference type="NCBI Taxonomy" id="29760"/>
    <lineage>
        <taxon>Eukaryota</taxon>
        <taxon>Viridiplantae</taxon>
        <taxon>Streptophyta</taxon>
        <taxon>Embryophyta</taxon>
        <taxon>Tracheophyta</taxon>
        <taxon>Spermatophyta</taxon>
        <taxon>Magnoliopsida</taxon>
        <taxon>eudicotyledons</taxon>
        <taxon>Gunneridae</taxon>
        <taxon>Pentapetalae</taxon>
        <taxon>rosids</taxon>
        <taxon>Vitales</taxon>
        <taxon>Vitaceae</taxon>
        <taxon>Viteae</taxon>
        <taxon>Vitis</taxon>
    </lineage>
</organism>
<dbReference type="Pfam" id="PF25597">
    <property type="entry name" value="SH3_retrovirus"/>
    <property type="match status" value="1"/>
</dbReference>
<dbReference type="InterPro" id="IPR013103">
    <property type="entry name" value="RVT_2"/>
</dbReference>
<dbReference type="Gene3D" id="4.10.60.10">
    <property type="entry name" value="Zinc finger, CCHC-type"/>
    <property type="match status" value="1"/>
</dbReference>
<dbReference type="Proteomes" id="UP000288805">
    <property type="component" value="Unassembled WGS sequence"/>
</dbReference>
<name>A0A438CNJ5_VITVI</name>
<dbReference type="Gene3D" id="3.30.420.10">
    <property type="entry name" value="Ribonuclease H-like superfamily/Ribonuclease H"/>
    <property type="match status" value="1"/>
</dbReference>
<dbReference type="Pfam" id="PF14223">
    <property type="entry name" value="Retrotran_gag_2"/>
    <property type="match status" value="1"/>
</dbReference>
<evidence type="ECO:0000313" key="9">
    <source>
        <dbReference type="EMBL" id="RVW24775.1"/>
    </source>
</evidence>
<comment type="caution">
    <text evidence="9">The sequence shown here is derived from an EMBL/GenBank/DDBJ whole genome shotgun (WGS) entry which is preliminary data.</text>
</comment>
<feature type="compositionally biased region" description="Polar residues" evidence="6">
    <location>
        <begin position="676"/>
        <end position="689"/>
    </location>
</feature>
<dbReference type="InterPro" id="IPR001878">
    <property type="entry name" value="Znf_CCHC"/>
</dbReference>
<dbReference type="SUPFAM" id="SSF56672">
    <property type="entry name" value="DNA/RNA polymerases"/>
    <property type="match status" value="1"/>
</dbReference>
<dbReference type="EMBL" id="QGNW01002165">
    <property type="protein sequence ID" value="RVW24775.1"/>
    <property type="molecule type" value="Genomic_DNA"/>
</dbReference>
<dbReference type="PROSITE" id="PS50158">
    <property type="entry name" value="ZF_CCHC"/>
    <property type="match status" value="1"/>
</dbReference>
<dbReference type="InterPro" id="IPR057670">
    <property type="entry name" value="SH3_retrovirus"/>
</dbReference>
<dbReference type="InterPro" id="IPR054722">
    <property type="entry name" value="PolX-like_BBD"/>
</dbReference>
<evidence type="ECO:0000256" key="1">
    <source>
        <dbReference type="ARBA" id="ARBA00022670"/>
    </source>
</evidence>
<dbReference type="GO" id="GO:0008270">
    <property type="term" value="F:zinc ion binding"/>
    <property type="evidence" value="ECO:0007669"/>
    <property type="project" value="UniProtKB-KW"/>
</dbReference>
<evidence type="ECO:0000256" key="3">
    <source>
        <dbReference type="ARBA" id="ARBA00022750"/>
    </source>
</evidence>
<dbReference type="PANTHER" id="PTHR42648">
    <property type="entry name" value="TRANSPOSASE, PUTATIVE-RELATED"/>
    <property type="match status" value="1"/>
</dbReference>
<feature type="domain" description="CCHC-type" evidence="7">
    <location>
        <begin position="212"/>
        <end position="226"/>
    </location>
</feature>
<evidence type="ECO:0000259" key="7">
    <source>
        <dbReference type="PROSITE" id="PS50158"/>
    </source>
</evidence>
<accession>A0A438CNJ5</accession>
<dbReference type="GO" id="GO:0015074">
    <property type="term" value="P:DNA integration"/>
    <property type="evidence" value="ECO:0007669"/>
    <property type="project" value="InterPro"/>
</dbReference>
<feature type="domain" description="Integrase catalytic" evidence="8">
    <location>
        <begin position="485"/>
        <end position="582"/>
    </location>
</feature>
<keyword evidence="3" id="KW-0064">Aspartyl protease</keyword>
<dbReference type="PANTHER" id="PTHR42648:SF18">
    <property type="entry name" value="RETROTRANSPOSON, UNCLASSIFIED-LIKE PROTEIN"/>
    <property type="match status" value="1"/>
</dbReference>
<dbReference type="SMART" id="SM00343">
    <property type="entry name" value="ZnF_C2HC"/>
    <property type="match status" value="2"/>
</dbReference>
<dbReference type="Pfam" id="PF13976">
    <property type="entry name" value="gag_pre-integrs"/>
    <property type="match status" value="1"/>
</dbReference>
<evidence type="ECO:0000256" key="5">
    <source>
        <dbReference type="PROSITE-ProRule" id="PRU00047"/>
    </source>
</evidence>
<gene>
    <name evidence="9" type="primary">POLX_1400</name>
    <name evidence="9" type="ORF">CK203_080341</name>
</gene>